<organism evidence="1 2">
    <name type="scientific">Seminavis robusta</name>
    <dbReference type="NCBI Taxonomy" id="568900"/>
    <lineage>
        <taxon>Eukaryota</taxon>
        <taxon>Sar</taxon>
        <taxon>Stramenopiles</taxon>
        <taxon>Ochrophyta</taxon>
        <taxon>Bacillariophyta</taxon>
        <taxon>Bacillariophyceae</taxon>
        <taxon>Bacillariophycidae</taxon>
        <taxon>Naviculales</taxon>
        <taxon>Naviculaceae</taxon>
        <taxon>Seminavis</taxon>
    </lineage>
</organism>
<dbReference type="AlphaFoldDB" id="A0A9N8HXW7"/>
<accession>A0A9N8HXW7</accession>
<evidence type="ECO:0000313" key="1">
    <source>
        <dbReference type="EMBL" id="CAB9529737.1"/>
    </source>
</evidence>
<dbReference type="Gene3D" id="3.40.525.10">
    <property type="entry name" value="CRAL-TRIO lipid binding domain"/>
    <property type="match status" value="1"/>
</dbReference>
<dbReference type="InterPro" id="IPR036865">
    <property type="entry name" value="CRAL-TRIO_dom_sf"/>
</dbReference>
<protein>
    <submittedName>
        <fullName evidence="1">Uncharacterized protein</fullName>
    </submittedName>
</protein>
<comment type="caution">
    <text evidence="1">The sequence shown here is derived from an EMBL/GenBank/DDBJ whole genome shotgun (WGS) entry which is preliminary data.</text>
</comment>
<dbReference type="SUPFAM" id="SSF52087">
    <property type="entry name" value="CRAL/TRIO domain"/>
    <property type="match status" value="1"/>
</dbReference>
<proteinExistence type="predicted"/>
<name>A0A9N8HXW7_9STRA</name>
<reference evidence="1" key="1">
    <citation type="submission" date="2020-06" db="EMBL/GenBank/DDBJ databases">
        <authorList>
            <consortium name="Plant Systems Biology data submission"/>
        </authorList>
    </citation>
    <scope>NUCLEOTIDE SEQUENCE</scope>
    <source>
        <strain evidence="1">D6</strain>
    </source>
</reference>
<gene>
    <name evidence="1" type="ORF">SEMRO_2608_G332460.1</name>
</gene>
<sequence length="310" mass="35656">MMNNRQGRYSEMVEELVREKLVATRLQNPFMVLSNDEKIWALQLKLAAQQEQSSSNDEDDNEMFNLSDFEYAQHAIIAQGNIQEAMDRIEGMHHFRKEYGIDHSGDQIAYYLQEIMKQQPGYLLHLDNNPNTNDGVIAIDAARWDPVKALTHDTNNANKDPEFNWKVSLIGVYYMHYVVQPSLASIRQGLLTLVECDGVSWRNFSIQWDNRFHGEMFGNLPVKFKACLAYNTSMIANLVFSMMKPIMPKSMKDSLHLGCSLLGSDEAPTNLRLGDVYLQPSREVVQRAIVQRAMGLTAQRRFHEMTFKLE</sequence>
<keyword evidence="2" id="KW-1185">Reference proteome</keyword>
<dbReference type="OrthoDB" id="197703at2759"/>
<dbReference type="Proteomes" id="UP001153069">
    <property type="component" value="Unassembled WGS sequence"/>
</dbReference>
<dbReference type="EMBL" id="CAICTM010002606">
    <property type="protein sequence ID" value="CAB9529737.1"/>
    <property type="molecule type" value="Genomic_DNA"/>
</dbReference>
<evidence type="ECO:0000313" key="2">
    <source>
        <dbReference type="Proteomes" id="UP001153069"/>
    </source>
</evidence>